<evidence type="ECO:0000256" key="1">
    <source>
        <dbReference type="SAM" id="Phobius"/>
    </source>
</evidence>
<dbReference type="EMBL" id="GEDV01011262">
    <property type="protein sequence ID" value="JAP77295.1"/>
    <property type="molecule type" value="Transcribed_RNA"/>
</dbReference>
<dbReference type="AlphaFoldDB" id="A0A131YFP4"/>
<keyword evidence="1" id="KW-1133">Transmembrane helix</keyword>
<organism evidence="2">
    <name type="scientific">Rhipicephalus appendiculatus</name>
    <name type="common">Brown ear tick</name>
    <dbReference type="NCBI Taxonomy" id="34631"/>
    <lineage>
        <taxon>Eukaryota</taxon>
        <taxon>Metazoa</taxon>
        <taxon>Ecdysozoa</taxon>
        <taxon>Arthropoda</taxon>
        <taxon>Chelicerata</taxon>
        <taxon>Arachnida</taxon>
        <taxon>Acari</taxon>
        <taxon>Parasitiformes</taxon>
        <taxon>Ixodida</taxon>
        <taxon>Ixodoidea</taxon>
        <taxon>Ixodidae</taxon>
        <taxon>Rhipicephalinae</taxon>
        <taxon>Rhipicephalus</taxon>
        <taxon>Rhipicephalus</taxon>
    </lineage>
</organism>
<feature type="transmembrane region" description="Helical" evidence="1">
    <location>
        <begin position="38"/>
        <end position="60"/>
    </location>
</feature>
<keyword evidence="1" id="KW-0812">Transmembrane</keyword>
<accession>A0A131YFP4</accession>
<keyword evidence="1" id="KW-0472">Membrane</keyword>
<evidence type="ECO:0000313" key="2">
    <source>
        <dbReference type="EMBL" id="JAP77295.1"/>
    </source>
</evidence>
<reference evidence="2" key="1">
    <citation type="journal article" date="2016" name="Ticks Tick Borne Dis.">
        <title>De novo assembly and annotation of the salivary gland transcriptome of Rhipicephalus appendiculatus male and female ticks during blood feeding.</title>
        <authorList>
            <person name="de Castro M.H."/>
            <person name="de Klerk D."/>
            <person name="Pienaar R."/>
            <person name="Latif A.A."/>
            <person name="Rees D.J."/>
            <person name="Mans B.J."/>
        </authorList>
    </citation>
    <scope>NUCLEOTIDE SEQUENCE</scope>
    <source>
        <tissue evidence="2">Salivary glands</tissue>
    </source>
</reference>
<name>A0A131YFP4_RHIAP</name>
<sequence length="82" mass="9574">MLTSTILMHACCKIFSKDYALHLCKWQNYIQISNATKALFVLYIHRLILVICSPSFLLPWDWFLCGMFPLHVLVTKISELQV</sequence>
<protein>
    <submittedName>
        <fullName evidence="2">Uncharacterized protein</fullName>
    </submittedName>
</protein>
<proteinExistence type="predicted"/>